<evidence type="ECO:0000256" key="1">
    <source>
        <dbReference type="ARBA" id="ARBA00004651"/>
    </source>
</evidence>
<dbReference type="SFLD" id="SFLDF00027">
    <property type="entry name" value="p-type_atpase"/>
    <property type="match status" value="1"/>
</dbReference>
<dbReference type="Proteomes" id="UP000008130">
    <property type="component" value="Chromosome"/>
</dbReference>
<dbReference type="InterPro" id="IPR059000">
    <property type="entry name" value="ATPase_P-type_domA"/>
</dbReference>
<evidence type="ECO:0000256" key="4">
    <source>
        <dbReference type="ARBA" id="ARBA00022692"/>
    </source>
</evidence>
<dbReference type="InterPro" id="IPR008250">
    <property type="entry name" value="ATPase_P-typ_transduc_dom_A_sf"/>
</dbReference>
<dbReference type="SUPFAM" id="SSF56784">
    <property type="entry name" value="HAD-like"/>
    <property type="match status" value="1"/>
</dbReference>
<dbReference type="GO" id="GO:1902600">
    <property type="term" value="P:proton transmembrane transport"/>
    <property type="evidence" value="ECO:0007669"/>
    <property type="project" value="TreeGrafter"/>
</dbReference>
<dbReference type="InterPro" id="IPR023214">
    <property type="entry name" value="HAD_sf"/>
</dbReference>
<evidence type="ECO:0000256" key="3">
    <source>
        <dbReference type="ARBA" id="ARBA00022475"/>
    </source>
</evidence>
<sequence length="1003" mass="105174">MWGMSVEHAAVPGRLRVRIAGLQGDDAACRSLEEAVKATGLFDRASARARTGSLIAEFTRQVPHETALDRLRSAVEAMAPLRESVPAKQPADGRRPDGRQPPASKPTRAGTADGSALRFSRGSLAEIERRFETDLKAGLSGEVARNRLKQHGPNALPEGQAASPLQLFMKQFESLPVVLLAGSAVVSVATGGVADAVATMAVVVVNGVLGYVTEGQAERTIRRLIDTSEQSCTLLRDGVECVLPARTIVPGDIMLLRPGHHVAADARLIAAKGLLIDESALTGESVPVMKYPGDDAPDARVLSALSNMVFAGTIVTAGSALAVVVATGADTQIAAIQHLADAAERPRAPVEQDLDDIGRRLVGLSLAACGVFFGVGWLRGYSVSVMLKDALALAVAAVPEGLPTVATTTMARGIRRMEKSGILIRRLDVVESLGALQTLCLDKTGTLTANTMAVAAVIAGSTRYDVERGRLVPAGGDGDGDALRALMEVMILNNEAQIDPVSGAVDPASSSATERALLQLALDCGEDISGLRAARPFTRFIEREDGRRYTTTVHEDAGGRFVTVKGSPAEVLSLCERHRDEAGLRPLTSADRTRIMATNDALASMPARVLAFASGAAGADPDDTQGLVWHGIAAMIDPLRPGSKDFIAALHRAGIATTLITGDQMATAQAVAEQLDLGQGAPIRVIDAGDLAALDPALLSRLATQAHAFARVSPQQKLAIVRAIQDSGRVVGMTGDGVNDGPALKAADVGIAMGQSGTNLARDVANVVIADDRLPTLVSAIAQGRTVYRNIRRSLEYLVTTNLSEIMVSIVEAVHGPGELETPMELLWINLVTDILPGLGLAMAEPDADVMDVPPRDGNGHIIPGRDATRMGIDASLIAAAALATHFRGLAQYGPGPQTRGMTFNTLVMSQLLYTLGAQRFEKGGGDDMQRLFANRTLDAALVGAIALQVLPFSVPWLRRLLGIAPMRLGDLAFSLAAAAVPVGFALARHALDAGPDRRGKEA</sequence>
<comment type="subcellular location">
    <subcellularLocation>
        <location evidence="1">Cell membrane</location>
        <topology evidence="1">Multi-pass membrane protein</topology>
    </subcellularLocation>
</comment>
<dbReference type="GO" id="GO:0036376">
    <property type="term" value="P:sodium ion export across plasma membrane"/>
    <property type="evidence" value="ECO:0007669"/>
    <property type="project" value="TreeGrafter"/>
</dbReference>
<dbReference type="GO" id="GO:0030007">
    <property type="term" value="P:intracellular potassium ion homeostasis"/>
    <property type="evidence" value="ECO:0007669"/>
    <property type="project" value="TreeGrafter"/>
</dbReference>
<dbReference type="Gene3D" id="1.20.1110.10">
    <property type="entry name" value="Calcium-transporting ATPase, transmembrane domain"/>
    <property type="match status" value="1"/>
</dbReference>
<accession>F2IXU7</accession>
<dbReference type="GO" id="GO:0005886">
    <property type="term" value="C:plasma membrane"/>
    <property type="evidence" value="ECO:0007669"/>
    <property type="project" value="UniProtKB-SubCell"/>
</dbReference>
<dbReference type="InterPro" id="IPR018303">
    <property type="entry name" value="ATPase_P-typ_P_site"/>
</dbReference>
<dbReference type="SFLD" id="SFLDS00003">
    <property type="entry name" value="Haloacid_Dehalogenase"/>
    <property type="match status" value="1"/>
</dbReference>
<evidence type="ECO:0000256" key="8">
    <source>
        <dbReference type="ARBA" id="ARBA00022989"/>
    </source>
</evidence>
<keyword evidence="8" id="KW-1133">Transmembrane helix</keyword>
<dbReference type="GO" id="GO:1990573">
    <property type="term" value="P:potassium ion import across plasma membrane"/>
    <property type="evidence" value="ECO:0007669"/>
    <property type="project" value="TreeGrafter"/>
</dbReference>
<evidence type="ECO:0000313" key="13">
    <source>
        <dbReference type="Proteomes" id="UP000008130"/>
    </source>
</evidence>
<dbReference type="AlphaFoldDB" id="F2IXU7"/>
<dbReference type="PRINTS" id="PR00119">
    <property type="entry name" value="CATATPASE"/>
</dbReference>
<organism evidence="12 13">
    <name type="scientific">Polymorphum gilvum (strain LMG 25793 / CGMCC 1.9160 / SL003B-26A1)</name>
    <dbReference type="NCBI Taxonomy" id="991905"/>
    <lineage>
        <taxon>Bacteria</taxon>
        <taxon>Pseudomonadati</taxon>
        <taxon>Pseudomonadota</taxon>
        <taxon>Alphaproteobacteria</taxon>
        <taxon>Rhodobacterales</taxon>
        <taxon>Paracoccaceae</taxon>
        <taxon>Polymorphum</taxon>
    </lineage>
</organism>
<keyword evidence="6" id="KW-0067">ATP-binding</keyword>
<dbReference type="PRINTS" id="PR00120">
    <property type="entry name" value="HATPASE"/>
</dbReference>
<evidence type="ECO:0000256" key="2">
    <source>
        <dbReference type="ARBA" id="ARBA00005675"/>
    </source>
</evidence>
<dbReference type="PROSITE" id="PS00154">
    <property type="entry name" value="ATPASE_E1_E2"/>
    <property type="match status" value="1"/>
</dbReference>
<evidence type="ECO:0000256" key="9">
    <source>
        <dbReference type="ARBA" id="ARBA00023136"/>
    </source>
</evidence>
<dbReference type="SFLD" id="SFLDG00002">
    <property type="entry name" value="C1.7:_P-type_atpase_like"/>
    <property type="match status" value="1"/>
</dbReference>
<dbReference type="GO" id="GO:0005524">
    <property type="term" value="F:ATP binding"/>
    <property type="evidence" value="ECO:0007669"/>
    <property type="project" value="UniProtKB-KW"/>
</dbReference>
<gene>
    <name evidence="12" type="ordered locus">SL003B_0999</name>
</gene>
<keyword evidence="5" id="KW-0547">Nucleotide-binding</keyword>
<protein>
    <submittedName>
        <fullName evidence="12">Cation-transporting ATPase, E1-E2 type</fullName>
    </submittedName>
</protein>
<dbReference type="eggNOG" id="COG0474">
    <property type="taxonomic scope" value="Bacteria"/>
</dbReference>
<feature type="domain" description="Cation-transporting P-type ATPase N-terminal" evidence="11">
    <location>
        <begin position="118"/>
        <end position="192"/>
    </location>
</feature>
<evidence type="ECO:0000256" key="6">
    <source>
        <dbReference type="ARBA" id="ARBA00022840"/>
    </source>
</evidence>
<dbReference type="Pfam" id="PF13246">
    <property type="entry name" value="Cation_ATPase"/>
    <property type="match status" value="1"/>
</dbReference>
<dbReference type="InterPro" id="IPR023298">
    <property type="entry name" value="ATPase_P-typ_TM_dom_sf"/>
</dbReference>
<keyword evidence="13" id="KW-1185">Reference proteome</keyword>
<dbReference type="SMART" id="SM00831">
    <property type="entry name" value="Cation_ATPase_N"/>
    <property type="match status" value="1"/>
</dbReference>
<dbReference type="Gene3D" id="3.40.1110.10">
    <property type="entry name" value="Calcium-transporting ATPase, cytoplasmic domain N"/>
    <property type="match status" value="1"/>
</dbReference>
<dbReference type="Pfam" id="PF00690">
    <property type="entry name" value="Cation_ATPase_N"/>
    <property type="match status" value="1"/>
</dbReference>
<dbReference type="InterPro" id="IPR023299">
    <property type="entry name" value="ATPase_P-typ_cyto_dom_N"/>
</dbReference>
<dbReference type="InterPro" id="IPR036412">
    <property type="entry name" value="HAD-like_sf"/>
</dbReference>
<dbReference type="GO" id="GO:0005391">
    <property type="term" value="F:P-type sodium:potassium-exchanging transporter activity"/>
    <property type="evidence" value="ECO:0007669"/>
    <property type="project" value="TreeGrafter"/>
</dbReference>
<dbReference type="InterPro" id="IPR001757">
    <property type="entry name" value="P_typ_ATPase"/>
</dbReference>
<dbReference type="GO" id="GO:0006883">
    <property type="term" value="P:intracellular sodium ion homeostasis"/>
    <property type="evidence" value="ECO:0007669"/>
    <property type="project" value="TreeGrafter"/>
</dbReference>
<dbReference type="InterPro" id="IPR044492">
    <property type="entry name" value="P_typ_ATPase_HD_dom"/>
</dbReference>
<dbReference type="GO" id="GO:0016887">
    <property type="term" value="F:ATP hydrolysis activity"/>
    <property type="evidence" value="ECO:0007669"/>
    <property type="project" value="InterPro"/>
</dbReference>
<dbReference type="PANTHER" id="PTHR43294">
    <property type="entry name" value="SODIUM/POTASSIUM-TRANSPORTING ATPASE SUBUNIT ALPHA"/>
    <property type="match status" value="1"/>
</dbReference>
<dbReference type="PANTHER" id="PTHR43294:SF21">
    <property type="entry name" value="CATION TRANSPORTING ATPASE"/>
    <property type="match status" value="1"/>
</dbReference>
<dbReference type="Pfam" id="PF00122">
    <property type="entry name" value="E1-E2_ATPase"/>
    <property type="match status" value="1"/>
</dbReference>
<dbReference type="EMBL" id="CP002568">
    <property type="protein sequence ID" value="ADZ69428.1"/>
    <property type="molecule type" value="Genomic_DNA"/>
</dbReference>
<name>F2IXU7_POLGS</name>
<dbReference type="SUPFAM" id="SSF81665">
    <property type="entry name" value="Calcium ATPase, transmembrane domain M"/>
    <property type="match status" value="1"/>
</dbReference>
<evidence type="ECO:0000256" key="7">
    <source>
        <dbReference type="ARBA" id="ARBA00022967"/>
    </source>
</evidence>
<dbReference type="KEGG" id="pgv:SL003B_0999"/>
<dbReference type="STRING" id="991905.SL003B_0999"/>
<dbReference type="InterPro" id="IPR050510">
    <property type="entry name" value="Cation_transp_ATPase_P-type"/>
</dbReference>
<dbReference type="NCBIfam" id="TIGR01494">
    <property type="entry name" value="ATPase_P-type"/>
    <property type="match status" value="2"/>
</dbReference>
<dbReference type="InterPro" id="IPR004014">
    <property type="entry name" value="ATPase_P-typ_cation-transptr_N"/>
</dbReference>
<dbReference type="HOGENOM" id="CLU_002360_3_3_5"/>
<dbReference type="SUPFAM" id="SSF81653">
    <property type="entry name" value="Calcium ATPase, transduction domain A"/>
    <property type="match status" value="1"/>
</dbReference>
<evidence type="ECO:0000256" key="10">
    <source>
        <dbReference type="SAM" id="MobiDB-lite"/>
    </source>
</evidence>
<dbReference type="InterPro" id="IPR006068">
    <property type="entry name" value="ATPase_P-typ_cation-transptr_C"/>
</dbReference>
<keyword evidence="9" id="KW-0472">Membrane</keyword>
<dbReference type="Gene3D" id="2.70.150.10">
    <property type="entry name" value="Calcium-transporting ATPase, cytoplasmic transduction domain A"/>
    <property type="match status" value="1"/>
</dbReference>
<proteinExistence type="inferred from homology"/>
<dbReference type="Pfam" id="PF00689">
    <property type="entry name" value="Cation_ATPase_C"/>
    <property type="match status" value="1"/>
</dbReference>
<dbReference type="Gene3D" id="3.40.50.1000">
    <property type="entry name" value="HAD superfamily/HAD-like"/>
    <property type="match status" value="1"/>
</dbReference>
<reference evidence="12 13" key="1">
    <citation type="journal article" date="2011" name="J. Bacteriol.">
        <title>Complete genome sequence of Polymorphum gilvum SL003B-26A1T, a crude oil-degrading bacterium from oil-polluted saline soil.</title>
        <authorList>
            <person name="Li S.G."/>
            <person name="Tang Y.Q."/>
            <person name="Nie Y."/>
            <person name="Cai M."/>
            <person name="Wu X.L."/>
        </authorList>
    </citation>
    <scope>NUCLEOTIDE SEQUENCE [LARGE SCALE GENOMIC DNA]</scope>
    <source>
        <strain evidence="13">LMG 25793 / CGMCC 1.9160 / SL003B-26A1</strain>
    </source>
</reference>
<evidence type="ECO:0000259" key="11">
    <source>
        <dbReference type="SMART" id="SM00831"/>
    </source>
</evidence>
<evidence type="ECO:0000256" key="5">
    <source>
        <dbReference type="ARBA" id="ARBA00022741"/>
    </source>
</evidence>
<comment type="similarity">
    <text evidence="2">Belongs to the cation transport ATPase (P-type) (TC 3.A.3) family. Type IIA subfamily.</text>
</comment>
<keyword evidence="4" id="KW-0812">Transmembrane</keyword>
<keyword evidence="7" id="KW-1278">Translocase</keyword>
<dbReference type="SUPFAM" id="SSF81660">
    <property type="entry name" value="Metal cation-transporting ATPase, ATP-binding domain N"/>
    <property type="match status" value="1"/>
</dbReference>
<evidence type="ECO:0000313" key="12">
    <source>
        <dbReference type="EMBL" id="ADZ69428.1"/>
    </source>
</evidence>
<feature type="region of interest" description="Disordered" evidence="10">
    <location>
        <begin position="79"/>
        <end position="115"/>
    </location>
</feature>
<keyword evidence="3" id="KW-1003">Cell membrane</keyword>